<keyword evidence="1" id="KW-1133">Transmembrane helix</keyword>
<evidence type="ECO:0000313" key="3">
    <source>
        <dbReference type="Proteomes" id="UP000243819"/>
    </source>
</evidence>
<keyword evidence="3" id="KW-1185">Reference proteome</keyword>
<proteinExistence type="predicted"/>
<protein>
    <submittedName>
        <fullName evidence="2">Uncharacterized protein</fullName>
    </submittedName>
</protein>
<dbReference type="OrthoDB" id="9840376at2"/>
<dbReference type="STRING" id="1120990.SAMN03080614_100638"/>
<sequence length="160" mass="18225">MEYKDWDELKKVDQMLKNMEKVEVPIDLTARIVKRAKEQGLIDKKPKKRTFSTLVSPISRLSKISLTAACILYLILSINLLGLNFWGPTTVLEKSGQYEIARKNLAIDGVEDYSQIESEIENTNIVTKEKDVDTNIIIFLLATGLSIPYLIEVIKIKKNL</sequence>
<dbReference type="RefSeq" id="WP_091349088.1">
    <property type="nucleotide sequence ID" value="NZ_FOIF01000006.1"/>
</dbReference>
<dbReference type="EMBL" id="FOIF01000006">
    <property type="protein sequence ID" value="SES75863.1"/>
    <property type="molecule type" value="Genomic_DNA"/>
</dbReference>
<dbReference type="AlphaFoldDB" id="A0A1H9Z4R1"/>
<evidence type="ECO:0000313" key="2">
    <source>
        <dbReference type="EMBL" id="SES75863.1"/>
    </source>
</evidence>
<reference evidence="3" key="1">
    <citation type="submission" date="2016-10" db="EMBL/GenBank/DDBJ databases">
        <authorList>
            <person name="Varghese N."/>
            <person name="Submissions S."/>
        </authorList>
    </citation>
    <scope>NUCLEOTIDE SEQUENCE [LARGE SCALE GENOMIC DNA]</scope>
    <source>
        <strain evidence="3">DSM 13577</strain>
    </source>
</reference>
<feature type="transmembrane region" description="Helical" evidence="1">
    <location>
        <begin position="64"/>
        <end position="86"/>
    </location>
</feature>
<keyword evidence="1" id="KW-0472">Membrane</keyword>
<evidence type="ECO:0000256" key="1">
    <source>
        <dbReference type="SAM" id="Phobius"/>
    </source>
</evidence>
<keyword evidence="1" id="KW-0812">Transmembrane</keyword>
<name>A0A1H9Z4R1_9FIRM</name>
<feature type="transmembrane region" description="Helical" evidence="1">
    <location>
        <begin position="136"/>
        <end position="154"/>
    </location>
</feature>
<gene>
    <name evidence="2" type="ORF">SAMN03080614_100638</name>
</gene>
<accession>A0A1H9Z4R1</accession>
<organism evidence="2 3">
    <name type="scientific">Anaerobranca gottschalkii DSM 13577</name>
    <dbReference type="NCBI Taxonomy" id="1120990"/>
    <lineage>
        <taxon>Bacteria</taxon>
        <taxon>Bacillati</taxon>
        <taxon>Bacillota</taxon>
        <taxon>Clostridia</taxon>
        <taxon>Eubacteriales</taxon>
        <taxon>Proteinivoracaceae</taxon>
        <taxon>Anaerobranca</taxon>
    </lineage>
</organism>
<dbReference type="Proteomes" id="UP000243819">
    <property type="component" value="Unassembled WGS sequence"/>
</dbReference>